<feature type="non-terminal residue" evidence="12">
    <location>
        <position position="396"/>
    </location>
</feature>
<dbReference type="PANTHER" id="PTHR10811">
    <property type="entry name" value="FRINGE-RELATED"/>
    <property type="match status" value="1"/>
</dbReference>
<reference evidence="12" key="1">
    <citation type="journal article" date="2023" name="DNA Res.">
        <title>Chromosome-level genome assembly of Phrynocephalus forsythii using third-generation DNA sequencing and Hi-C analysis.</title>
        <authorList>
            <person name="Qi Y."/>
            <person name="Zhao W."/>
            <person name="Zhao Y."/>
            <person name="Niu C."/>
            <person name="Cao S."/>
            <person name="Zhang Y."/>
        </authorList>
    </citation>
    <scope>NUCLEOTIDE SEQUENCE</scope>
    <source>
        <tissue evidence="12">Muscle</tissue>
    </source>
</reference>
<proteinExistence type="inferred from homology"/>
<feature type="domain" description="Fringe-like glycosyltransferase" evidence="11">
    <location>
        <begin position="305"/>
        <end position="396"/>
    </location>
</feature>
<feature type="domain" description="Fringe-like glycosyltransferase" evidence="11">
    <location>
        <begin position="200"/>
        <end position="283"/>
    </location>
</feature>
<feature type="compositionally biased region" description="Basic residues" evidence="10">
    <location>
        <begin position="55"/>
        <end position="68"/>
    </location>
</feature>
<dbReference type="Pfam" id="PF02434">
    <property type="entry name" value="Fringe"/>
    <property type="match status" value="2"/>
</dbReference>
<dbReference type="Gene3D" id="3.90.550.50">
    <property type="match status" value="2"/>
</dbReference>
<sequence>MAPMLPLHSSSASRRRRRLWGGDSHPEAARKRLRFGSKGGEEAGTCRFPSSQLRSGRRRRRRRRRRRAATAAAKMPREEERGSLASPPAFAACLFLLSVCTRVLTLNGAVEDAEEQAKLLLQASDTSGNSSQIRKELREIVFIIQSQRNSFHLKKADELKQNILKQAAALGKEMPTVLLIHQMDKYEGAWTILPLMHDFSVAYSRNSSWIFFCEEDTSINIAKLLKTLRRYDKSKELFLGKALHDDESTIIHHYAFAENPKVFKYPDFAAGWVLSIPLVKKLAKRLKNEPPKSDFTIDLKYEGEPVKKTDIFVAVKTCKKFHGDRIPIVKKTWEKEATLIEYYSDSEESSIPTVDLGVPNTERGHCGKTFAILERFLNHSPARTPWLVIVDDDTLI</sequence>
<evidence type="ECO:0000256" key="6">
    <source>
        <dbReference type="ARBA" id="ARBA00022968"/>
    </source>
</evidence>
<keyword evidence="8" id="KW-0472">Membrane</keyword>
<dbReference type="EMBL" id="JAPFRF010000010">
    <property type="protein sequence ID" value="KAJ7320240.1"/>
    <property type="molecule type" value="Genomic_DNA"/>
</dbReference>
<comment type="caution">
    <text evidence="12">The sequence shown here is derived from an EMBL/GenBank/DDBJ whole genome shotgun (WGS) entry which is preliminary data.</text>
</comment>
<name>A0A9Q1AZ34_9SAUR</name>
<evidence type="ECO:0000256" key="5">
    <source>
        <dbReference type="ARBA" id="ARBA00022692"/>
    </source>
</evidence>
<keyword evidence="5" id="KW-0812">Transmembrane</keyword>
<evidence type="ECO:0000256" key="3">
    <source>
        <dbReference type="ARBA" id="ARBA00022676"/>
    </source>
</evidence>
<dbReference type="GO" id="GO:0012505">
    <property type="term" value="C:endomembrane system"/>
    <property type="evidence" value="ECO:0007669"/>
    <property type="project" value="UniProtKB-SubCell"/>
</dbReference>
<keyword evidence="6" id="KW-0735">Signal-anchor</keyword>
<comment type="similarity">
    <text evidence="2">Belongs to the glycosyltransferase 31 family.</text>
</comment>
<keyword evidence="3" id="KW-0328">Glycosyltransferase</keyword>
<evidence type="ECO:0000313" key="12">
    <source>
        <dbReference type="EMBL" id="KAJ7320240.1"/>
    </source>
</evidence>
<comment type="subcellular location">
    <subcellularLocation>
        <location evidence="9">Endomembrane system</location>
        <topology evidence="9">Single-pass membrane protein</topology>
    </subcellularLocation>
    <subcellularLocation>
        <location evidence="1">Membrane</location>
        <topology evidence="1">Single-pass type II membrane protein</topology>
    </subcellularLocation>
</comment>
<keyword evidence="7" id="KW-1133">Transmembrane helix</keyword>
<evidence type="ECO:0000313" key="13">
    <source>
        <dbReference type="Proteomes" id="UP001142489"/>
    </source>
</evidence>
<organism evidence="12 13">
    <name type="scientific">Phrynocephalus forsythii</name>
    <dbReference type="NCBI Taxonomy" id="171643"/>
    <lineage>
        <taxon>Eukaryota</taxon>
        <taxon>Metazoa</taxon>
        <taxon>Chordata</taxon>
        <taxon>Craniata</taxon>
        <taxon>Vertebrata</taxon>
        <taxon>Euteleostomi</taxon>
        <taxon>Lepidosauria</taxon>
        <taxon>Squamata</taxon>
        <taxon>Bifurcata</taxon>
        <taxon>Unidentata</taxon>
        <taxon>Episquamata</taxon>
        <taxon>Toxicofera</taxon>
        <taxon>Iguania</taxon>
        <taxon>Acrodonta</taxon>
        <taxon>Agamidae</taxon>
        <taxon>Agaminae</taxon>
        <taxon>Phrynocephalus</taxon>
    </lineage>
</organism>
<evidence type="ECO:0000256" key="10">
    <source>
        <dbReference type="SAM" id="MobiDB-lite"/>
    </source>
</evidence>
<dbReference type="Proteomes" id="UP001142489">
    <property type="component" value="Unassembled WGS sequence"/>
</dbReference>
<dbReference type="AlphaFoldDB" id="A0A9Q1AZ34"/>
<dbReference type="InterPro" id="IPR003378">
    <property type="entry name" value="Fringe-like_glycosylTrfase"/>
</dbReference>
<accession>A0A9Q1AZ34</accession>
<keyword evidence="4" id="KW-0808">Transferase</keyword>
<evidence type="ECO:0000256" key="1">
    <source>
        <dbReference type="ARBA" id="ARBA00004606"/>
    </source>
</evidence>
<evidence type="ECO:0000256" key="8">
    <source>
        <dbReference type="ARBA" id="ARBA00023136"/>
    </source>
</evidence>
<evidence type="ECO:0000259" key="11">
    <source>
        <dbReference type="Pfam" id="PF02434"/>
    </source>
</evidence>
<protein>
    <recommendedName>
        <fullName evidence="11">Fringe-like glycosyltransferase domain-containing protein</fullName>
    </recommendedName>
</protein>
<feature type="region of interest" description="Disordered" evidence="10">
    <location>
        <begin position="1"/>
        <end position="82"/>
    </location>
</feature>
<dbReference type="GO" id="GO:0016020">
    <property type="term" value="C:membrane"/>
    <property type="evidence" value="ECO:0007669"/>
    <property type="project" value="UniProtKB-SubCell"/>
</dbReference>
<evidence type="ECO:0000256" key="4">
    <source>
        <dbReference type="ARBA" id="ARBA00022679"/>
    </source>
</evidence>
<gene>
    <name evidence="12" type="ORF">JRQ81_019751</name>
</gene>
<evidence type="ECO:0000256" key="9">
    <source>
        <dbReference type="ARBA" id="ARBA00037847"/>
    </source>
</evidence>
<dbReference type="GO" id="GO:0016757">
    <property type="term" value="F:glycosyltransferase activity"/>
    <property type="evidence" value="ECO:0007669"/>
    <property type="project" value="UniProtKB-KW"/>
</dbReference>
<dbReference type="OrthoDB" id="421979at2759"/>
<evidence type="ECO:0000256" key="7">
    <source>
        <dbReference type="ARBA" id="ARBA00022989"/>
    </source>
</evidence>
<evidence type="ECO:0000256" key="2">
    <source>
        <dbReference type="ARBA" id="ARBA00008661"/>
    </source>
</evidence>
<keyword evidence="13" id="KW-1185">Reference proteome</keyword>